<evidence type="ECO:0000313" key="3">
    <source>
        <dbReference type="Proteomes" id="UP000041254"/>
    </source>
</evidence>
<dbReference type="OrthoDB" id="329722at2759"/>
<reference evidence="2 3" key="1">
    <citation type="submission" date="2014-11" db="EMBL/GenBank/DDBJ databases">
        <authorList>
            <person name="Zhu J."/>
            <person name="Qi W."/>
            <person name="Song R."/>
        </authorList>
    </citation>
    <scope>NUCLEOTIDE SEQUENCE [LARGE SCALE GENOMIC DNA]</scope>
</reference>
<organism evidence="2 3">
    <name type="scientific">Vitrella brassicaformis (strain CCMP3155)</name>
    <dbReference type="NCBI Taxonomy" id="1169540"/>
    <lineage>
        <taxon>Eukaryota</taxon>
        <taxon>Sar</taxon>
        <taxon>Alveolata</taxon>
        <taxon>Colpodellida</taxon>
        <taxon>Vitrellaceae</taxon>
        <taxon>Vitrella</taxon>
    </lineage>
</organism>
<dbReference type="Gene3D" id="3.40.50.12780">
    <property type="entry name" value="N-terminal domain of ligase-like"/>
    <property type="match status" value="2"/>
</dbReference>
<dbReference type="VEuPathDB" id="CryptoDB:Vbra_3384"/>
<keyword evidence="3" id="KW-1185">Reference proteome</keyword>
<feature type="domain" description="AMP-dependent synthetase/ligase" evidence="1">
    <location>
        <begin position="41"/>
        <end position="296"/>
    </location>
</feature>
<dbReference type="PANTHER" id="PTHR22754:SF32">
    <property type="entry name" value="DISCO-INTERACTING PROTEIN 2"/>
    <property type="match status" value="1"/>
</dbReference>
<gene>
    <name evidence="2" type="ORF">Vbra_3384</name>
</gene>
<dbReference type="Proteomes" id="UP000041254">
    <property type="component" value="Unassembled WGS sequence"/>
</dbReference>
<dbReference type="STRING" id="1169540.A0A0G4GQT8"/>
<accession>A0A0G4GQT8</accession>
<dbReference type="InParanoid" id="A0A0G4GQT8"/>
<dbReference type="OMA" id="WICTDTI"/>
<dbReference type="SUPFAM" id="SSF56801">
    <property type="entry name" value="Acetyl-CoA synthetase-like"/>
    <property type="match status" value="1"/>
</dbReference>
<sequence>MADTESTSTSDMDVPPRPISDDLSQLYHQLYGGSAFGTALAKWADEMPQHPAVTRLDGNGEPADVLTYSELFRRVQRLGAFLTEELGLAVGDRVILCYPPGTNFIIAFLACLYTGVVAVPVYPPAPNKADIDVPRFCDIAESTEVRYSLTNTFCQRIARVVGLYAKDNRWRSIEWILTSDAFKRRPQTTRTMTASPRPYGCDSKIDDPTIPNITVTGQPYTRTREILMQRHKISERVRGHRLRLFSWLPVCHDMGLIGFLCTPIFFGCEIFQMSPLDFIRKPYLWLQGMSRYKACALMEKEGWKGRGLGHLSG</sequence>
<dbReference type="PANTHER" id="PTHR22754">
    <property type="entry name" value="DISCO-INTERACTING PROTEIN 2 DIP2 -RELATED"/>
    <property type="match status" value="1"/>
</dbReference>
<dbReference type="EMBL" id="CDMY01000764">
    <property type="protein sequence ID" value="CEM32816.1"/>
    <property type="molecule type" value="Genomic_DNA"/>
</dbReference>
<protein>
    <recommendedName>
        <fullName evidence="1">AMP-dependent synthetase/ligase domain-containing protein</fullName>
    </recommendedName>
</protein>
<evidence type="ECO:0000259" key="1">
    <source>
        <dbReference type="Pfam" id="PF00501"/>
    </source>
</evidence>
<name>A0A0G4GQT8_VITBC</name>
<dbReference type="Pfam" id="PF00501">
    <property type="entry name" value="AMP-binding"/>
    <property type="match status" value="1"/>
</dbReference>
<dbReference type="PhylomeDB" id="A0A0G4GQT8"/>
<dbReference type="InterPro" id="IPR042099">
    <property type="entry name" value="ANL_N_sf"/>
</dbReference>
<evidence type="ECO:0000313" key="2">
    <source>
        <dbReference type="EMBL" id="CEM32816.1"/>
    </source>
</evidence>
<proteinExistence type="predicted"/>
<dbReference type="InterPro" id="IPR000873">
    <property type="entry name" value="AMP-dep_synth/lig_dom"/>
</dbReference>
<dbReference type="AlphaFoldDB" id="A0A0G4GQT8"/>